<feature type="domain" description="TM2" evidence="9">
    <location>
        <begin position="79"/>
        <end position="125"/>
    </location>
</feature>
<dbReference type="InterPro" id="IPR050932">
    <property type="entry name" value="TM2D1-3-like"/>
</dbReference>
<accession>A0ABP7BQ69</accession>
<proteinExistence type="predicted"/>
<feature type="region of interest" description="Disordered" evidence="7">
    <location>
        <begin position="1"/>
        <end position="74"/>
    </location>
</feature>
<comment type="caution">
    <text evidence="10">The sequence shown here is derived from an EMBL/GenBank/DDBJ whole genome shotgun (WGS) entry which is preliminary data.</text>
</comment>
<keyword evidence="3" id="KW-0732">Signal</keyword>
<evidence type="ECO:0000256" key="7">
    <source>
        <dbReference type="SAM" id="MobiDB-lite"/>
    </source>
</evidence>
<name>A0ABP7BQ69_9MICC</name>
<gene>
    <name evidence="10" type="ORF">GCM10023081_00820</name>
</gene>
<keyword evidence="4 8" id="KW-1133">Transmembrane helix</keyword>
<dbReference type="PANTHER" id="PTHR21016">
    <property type="entry name" value="BETA-AMYLOID BINDING PROTEIN-RELATED"/>
    <property type="match status" value="1"/>
</dbReference>
<feature type="transmembrane region" description="Helical" evidence="8">
    <location>
        <begin position="108"/>
        <end position="132"/>
    </location>
</feature>
<reference evidence="11" key="1">
    <citation type="journal article" date="2019" name="Int. J. Syst. Evol. Microbiol.">
        <title>The Global Catalogue of Microorganisms (GCM) 10K type strain sequencing project: providing services to taxonomists for standard genome sequencing and annotation.</title>
        <authorList>
            <consortium name="The Broad Institute Genomics Platform"/>
            <consortium name="The Broad Institute Genome Sequencing Center for Infectious Disease"/>
            <person name="Wu L."/>
            <person name="Ma J."/>
        </authorList>
    </citation>
    <scope>NUCLEOTIDE SEQUENCE [LARGE SCALE GENOMIC DNA]</scope>
    <source>
        <strain evidence="11">JCM 30742</strain>
    </source>
</reference>
<evidence type="ECO:0000256" key="3">
    <source>
        <dbReference type="ARBA" id="ARBA00022729"/>
    </source>
</evidence>
<feature type="compositionally biased region" description="Polar residues" evidence="7">
    <location>
        <begin position="17"/>
        <end position="26"/>
    </location>
</feature>
<feature type="transmembrane region" description="Helical" evidence="8">
    <location>
        <begin position="83"/>
        <end position="102"/>
    </location>
</feature>
<evidence type="ECO:0000256" key="6">
    <source>
        <dbReference type="ARBA" id="ARBA00023180"/>
    </source>
</evidence>
<protein>
    <recommendedName>
        <fullName evidence="9">TM2 domain-containing protein</fullName>
    </recommendedName>
</protein>
<sequence length="155" mass="17065">MAEMRPLNIARIRGETMSENNSDNPQPQYPAGVPQDPYQKQPPQYPHQQQAPYQPGPVQQVPPQGYGQPYPNYQLPSEQKSKLVAGLLGIFLGGLGIHRFYLGYTTIGVIQLLLTVVVGIFTFGLVALWGFVEGIMILCGAQVFRADAKGVPLRD</sequence>
<dbReference type="Proteomes" id="UP001500752">
    <property type="component" value="Unassembled WGS sequence"/>
</dbReference>
<evidence type="ECO:0000313" key="11">
    <source>
        <dbReference type="Proteomes" id="UP001500752"/>
    </source>
</evidence>
<keyword evidence="5 8" id="KW-0472">Membrane</keyword>
<keyword evidence="6" id="KW-0325">Glycoprotein</keyword>
<dbReference type="EMBL" id="BAABEO010000001">
    <property type="protein sequence ID" value="GAA3665864.1"/>
    <property type="molecule type" value="Genomic_DNA"/>
</dbReference>
<dbReference type="PANTHER" id="PTHR21016:SF7">
    <property type="entry name" value="TM2 DOMAIN-CONTAINING PROTEIN 3"/>
    <property type="match status" value="1"/>
</dbReference>
<keyword evidence="11" id="KW-1185">Reference proteome</keyword>
<evidence type="ECO:0000256" key="8">
    <source>
        <dbReference type="SAM" id="Phobius"/>
    </source>
</evidence>
<evidence type="ECO:0000256" key="2">
    <source>
        <dbReference type="ARBA" id="ARBA00022692"/>
    </source>
</evidence>
<dbReference type="Pfam" id="PF05154">
    <property type="entry name" value="TM2"/>
    <property type="match status" value="1"/>
</dbReference>
<feature type="compositionally biased region" description="Low complexity" evidence="7">
    <location>
        <begin position="34"/>
        <end position="74"/>
    </location>
</feature>
<keyword evidence="2 8" id="KW-0812">Transmembrane</keyword>
<evidence type="ECO:0000256" key="4">
    <source>
        <dbReference type="ARBA" id="ARBA00022989"/>
    </source>
</evidence>
<evidence type="ECO:0000256" key="1">
    <source>
        <dbReference type="ARBA" id="ARBA00004141"/>
    </source>
</evidence>
<evidence type="ECO:0000256" key="5">
    <source>
        <dbReference type="ARBA" id="ARBA00023136"/>
    </source>
</evidence>
<evidence type="ECO:0000313" key="10">
    <source>
        <dbReference type="EMBL" id="GAA3665864.1"/>
    </source>
</evidence>
<organism evidence="10 11">
    <name type="scientific">Arthrobacter ginkgonis</name>
    <dbReference type="NCBI Taxonomy" id="1630594"/>
    <lineage>
        <taxon>Bacteria</taxon>
        <taxon>Bacillati</taxon>
        <taxon>Actinomycetota</taxon>
        <taxon>Actinomycetes</taxon>
        <taxon>Micrococcales</taxon>
        <taxon>Micrococcaceae</taxon>
        <taxon>Arthrobacter</taxon>
    </lineage>
</organism>
<dbReference type="InterPro" id="IPR007829">
    <property type="entry name" value="TM2"/>
</dbReference>
<evidence type="ECO:0000259" key="9">
    <source>
        <dbReference type="Pfam" id="PF05154"/>
    </source>
</evidence>
<comment type="subcellular location">
    <subcellularLocation>
        <location evidence="1">Membrane</location>
        <topology evidence="1">Multi-pass membrane protein</topology>
    </subcellularLocation>
</comment>